<name>A0A2G5PG82_9MYCO</name>
<dbReference type="AlphaFoldDB" id="A0A2G5PG82"/>
<gene>
    <name evidence="1" type="ORF">CQY22_004800</name>
</gene>
<reference evidence="1 2" key="1">
    <citation type="journal article" date="2017" name="Infect. Genet. Evol.">
        <title>The new phylogeny of the genus Mycobacterium: The old and the news.</title>
        <authorList>
            <person name="Tortoli E."/>
            <person name="Fedrizzi T."/>
            <person name="Meehan C.J."/>
            <person name="Trovato A."/>
            <person name="Grottola A."/>
            <person name="Giacobazzi E."/>
            <person name="Serpini G.F."/>
            <person name="Tagliazucchi S."/>
            <person name="Fabio A."/>
            <person name="Bettua C."/>
            <person name="Bertorelli R."/>
            <person name="Frascaro F."/>
            <person name="De Sanctis V."/>
            <person name="Pecorari M."/>
            <person name="Jousson O."/>
            <person name="Segata N."/>
            <person name="Cirillo D.M."/>
        </authorList>
    </citation>
    <scope>NUCLEOTIDE SEQUENCE [LARGE SCALE GENOMIC DNA]</scope>
    <source>
        <strain evidence="1 2">CIP1034565</strain>
    </source>
</reference>
<organism evidence="1 2">
    <name type="scientific">Mycolicibacterium brumae</name>
    <dbReference type="NCBI Taxonomy" id="85968"/>
    <lineage>
        <taxon>Bacteria</taxon>
        <taxon>Bacillati</taxon>
        <taxon>Actinomycetota</taxon>
        <taxon>Actinomycetes</taxon>
        <taxon>Mycobacteriales</taxon>
        <taxon>Mycobacteriaceae</taxon>
        <taxon>Mycolicibacterium</taxon>
    </lineage>
</organism>
<sequence>MKRLALIAVAGVLLLMAAFGVGGYLGTRHSAEFPRVSAFTRGELSTPGPFVYCDPLFTECFDPQDSGALDVDPGNVVQLSVPDEIGKHLWRLLLVHEDGAIEAIFRPGERSAVTIATVDPNQGKLQRIVVQLPTIVLVDGEEAETFHAEWSVAANWPAG</sequence>
<accession>A0A2G5PG82</accession>
<dbReference type="EMBL" id="PDCN02000003">
    <property type="protein sequence ID" value="PIB76954.1"/>
    <property type="molecule type" value="Genomic_DNA"/>
</dbReference>
<dbReference type="STRING" id="85968.GCA_900073015_02209"/>
<dbReference type="OrthoDB" id="4772953at2"/>
<dbReference type="Pfam" id="PF10969">
    <property type="entry name" value="DUF2771"/>
    <property type="match status" value="1"/>
</dbReference>
<dbReference type="InterPro" id="IPR024495">
    <property type="entry name" value="DUF2771"/>
</dbReference>
<dbReference type="RefSeq" id="WP_090589076.1">
    <property type="nucleotide sequence ID" value="NZ_CP104302.1"/>
</dbReference>
<keyword evidence="2" id="KW-1185">Reference proteome</keyword>
<protein>
    <submittedName>
        <fullName evidence="1">DUF2771 domain-containing protein</fullName>
    </submittedName>
</protein>
<dbReference type="Proteomes" id="UP000230551">
    <property type="component" value="Unassembled WGS sequence"/>
</dbReference>
<evidence type="ECO:0000313" key="1">
    <source>
        <dbReference type="EMBL" id="PIB76954.1"/>
    </source>
</evidence>
<evidence type="ECO:0000313" key="2">
    <source>
        <dbReference type="Proteomes" id="UP000230551"/>
    </source>
</evidence>
<comment type="caution">
    <text evidence="1">The sequence shown here is derived from an EMBL/GenBank/DDBJ whole genome shotgun (WGS) entry which is preliminary data.</text>
</comment>
<proteinExistence type="predicted"/>